<reference evidence="2" key="1">
    <citation type="submission" date="2021-11" db="EMBL/GenBank/DDBJ databases">
        <title>Purpureocillium_takamizusanense_genome.</title>
        <authorList>
            <person name="Nguyen N.-H."/>
        </authorList>
    </citation>
    <scope>NUCLEOTIDE SEQUENCE</scope>
    <source>
        <strain evidence="2">PT3</strain>
    </source>
</reference>
<dbReference type="RefSeq" id="XP_047846605.1">
    <property type="nucleotide sequence ID" value="XM_047990596.1"/>
</dbReference>
<evidence type="ECO:0000313" key="2">
    <source>
        <dbReference type="EMBL" id="UNI23124.1"/>
    </source>
</evidence>
<dbReference type="KEGG" id="ptkz:JDV02_008962"/>
<organism evidence="2 3">
    <name type="scientific">Purpureocillium takamizusanense</name>
    <dbReference type="NCBI Taxonomy" id="2060973"/>
    <lineage>
        <taxon>Eukaryota</taxon>
        <taxon>Fungi</taxon>
        <taxon>Dikarya</taxon>
        <taxon>Ascomycota</taxon>
        <taxon>Pezizomycotina</taxon>
        <taxon>Sordariomycetes</taxon>
        <taxon>Hypocreomycetidae</taxon>
        <taxon>Hypocreales</taxon>
        <taxon>Ophiocordycipitaceae</taxon>
        <taxon>Purpureocillium</taxon>
    </lineage>
</organism>
<accession>A0A9Q8QL61</accession>
<protein>
    <submittedName>
        <fullName evidence="2">Uncharacterized protein</fullName>
    </submittedName>
</protein>
<sequence>MPVPVRDSAAKREAGAARNRKTPSGDAKHQKHAAGRERASQSHGPNGHGPLHLSPPLALPCPALSGSGPPLLALLKISPPTSSRVGDSLQFPPHPATSSLHDGVAAALAAGKWPTTRGRTVAWITEGFLRGPASPRAREPHAHLTGPRLFTGAHLRLSFEAERLYVINELGPARQVLHGVL</sequence>
<dbReference type="EMBL" id="CP086362">
    <property type="protein sequence ID" value="UNI23124.1"/>
    <property type="molecule type" value="Genomic_DNA"/>
</dbReference>
<dbReference type="Proteomes" id="UP000829364">
    <property type="component" value="Chromosome 9"/>
</dbReference>
<dbReference type="AlphaFoldDB" id="A0A9Q8QL61"/>
<keyword evidence="3" id="KW-1185">Reference proteome</keyword>
<proteinExistence type="predicted"/>
<evidence type="ECO:0000313" key="3">
    <source>
        <dbReference type="Proteomes" id="UP000829364"/>
    </source>
</evidence>
<feature type="region of interest" description="Disordered" evidence="1">
    <location>
        <begin position="1"/>
        <end position="54"/>
    </location>
</feature>
<feature type="compositionally biased region" description="Low complexity" evidence="1">
    <location>
        <begin position="42"/>
        <end position="54"/>
    </location>
</feature>
<dbReference type="GeneID" id="72070907"/>
<evidence type="ECO:0000256" key="1">
    <source>
        <dbReference type="SAM" id="MobiDB-lite"/>
    </source>
</evidence>
<name>A0A9Q8QL61_9HYPO</name>
<gene>
    <name evidence="2" type="ORF">JDV02_008962</name>
</gene>